<reference evidence="5 6" key="1">
    <citation type="journal article" date="2015" name="Genome Announc.">
        <title>Expanding the biotechnology potential of lactobacilli through comparative genomics of 213 strains and associated genera.</title>
        <authorList>
            <person name="Sun Z."/>
            <person name="Harris H.M."/>
            <person name="McCann A."/>
            <person name="Guo C."/>
            <person name="Argimon S."/>
            <person name="Zhang W."/>
            <person name="Yang X."/>
            <person name="Jeffery I.B."/>
            <person name="Cooney J.C."/>
            <person name="Kagawa T.F."/>
            <person name="Liu W."/>
            <person name="Song Y."/>
            <person name="Salvetti E."/>
            <person name="Wrobel A."/>
            <person name="Rasinkangas P."/>
            <person name="Parkhill J."/>
            <person name="Rea M.C."/>
            <person name="O'Sullivan O."/>
            <person name="Ritari J."/>
            <person name="Douillard F.P."/>
            <person name="Paul Ross R."/>
            <person name="Yang R."/>
            <person name="Briner A.E."/>
            <person name="Felis G.E."/>
            <person name="de Vos W.M."/>
            <person name="Barrangou R."/>
            <person name="Klaenhammer T.R."/>
            <person name="Caufield P.W."/>
            <person name="Cui Y."/>
            <person name="Zhang H."/>
            <person name="O'Toole P.W."/>
        </authorList>
    </citation>
    <scope>NUCLEOTIDE SEQUENCE [LARGE SCALE GENOMIC DNA]</scope>
    <source>
        <strain evidence="5 6">DSM 23365</strain>
    </source>
</reference>
<keyword evidence="6" id="KW-1185">Reference proteome</keyword>
<sequence length="469" mass="53415">MTMTATPQPLQPKTTVTVVATRPLTDAQRDVLDQLYQPILGVAAYTLAVVLWRQVSLTPELQVSLNHSELLTLLNIGMNPLQEARYRLEATGLLQSYQNQPDRLPELIYELKSPVTSEMFFNDDLLSLLLLETVGERQFKRLKTHFLARPLNRSGWQNISRQFLDVFQLDGRLIAEPPKVIQTTKQELAEQEPAANTLPNAITTSTDFDFSLLVDILKRAYVDLDDIQKYRNVILNEHVLYDIDETEMASLIGEATDLVTNKLDINRLKTTIASQYRKRSLSEQTATPAQPQPVKQSAKKSRLTPQETALVEVANAFTPVTFLSKLHEEKHSDLVSGEQRIVEQLLDRGKLPVPVINILIYYILNDRGFSTLLQGPVDTTSNSWAERGVKTAEEAVIQIHEWHLEKAKPKQRKSYNRANGKRRNVKETLPDWAKEGYEPPKQSAQEVSDRNAEFKERLNRLKQRSKGDD</sequence>
<evidence type="ECO:0000313" key="5">
    <source>
        <dbReference type="EMBL" id="KRN26744.1"/>
    </source>
</evidence>
<dbReference type="PATRIC" id="fig|1423804.4.peg.362"/>
<keyword evidence="5" id="KW-0378">Hydrolase</keyword>
<evidence type="ECO:0000256" key="2">
    <source>
        <dbReference type="SAM" id="MobiDB-lite"/>
    </source>
</evidence>
<keyword evidence="5" id="KW-0347">Helicase</keyword>
<keyword evidence="5" id="KW-0547">Nucleotide-binding</keyword>
<feature type="domain" description="Replicative helicase loading/DNA remodeling protein DnaB N-terminal winged helix" evidence="4">
    <location>
        <begin position="12"/>
        <end position="274"/>
    </location>
</feature>
<comment type="caution">
    <text evidence="5">The sequence shown here is derived from an EMBL/GenBank/DDBJ whole genome shotgun (WGS) entry which is preliminary data.</text>
</comment>
<evidence type="ECO:0000259" key="4">
    <source>
        <dbReference type="Pfam" id="PF25888"/>
    </source>
</evidence>
<feature type="compositionally biased region" description="Polar residues" evidence="2">
    <location>
        <begin position="282"/>
        <end position="295"/>
    </location>
</feature>
<feature type="compositionally biased region" description="Basic and acidic residues" evidence="2">
    <location>
        <begin position="447"/>
        <end position="469"/>
    </location>
</feature>
<feature type="region of interest" description="Disordered" evidence="2">
    <location>
        <begin position="408"/>
        <end position="469"/>
    </location>
</feature>
<feature type="domain" description="DnaB/C C-terminal" evidence="3">
    <location>
        <begin position="326"/>
        <end position="395"/>
    </location>
</feature>
<dbReference type="STRING" id="1423804.FD14_GL000334"/>
<dbReference type="InterPro" id="IPR006343">
    <property type="entry name" value="DnaB/C_C"/>
</dbReference>
<dbReference type="EMBL" id="AYZM01000008">
    <property type="protein sequence ID" value="KRN26744.1"/>
    <property type="molecule type" value="Genomic_DNA"/>
</dbReference>
<evidence type="ECO:0000256" key="1">
    <source>
        <dbReference type="ARBA" id="ARBA00093462"/>
    </source>
</evidence>
<dbReference type="InterPro" id="IPR058660">
    <property type="entry name" value="WHD_DnaB"/>
</dbReference>
<comment type="similarity">
    <text evidence="1">Belongs to the DnaB/DnaD family.</text>
</comment>
<feature type="compositionally biased region" description="Basic residues" evidence="2">
    <location>
        <begin position="409"/>
        <end position="424"/>
    </location>
</feature>
<protein>
    <submittedName>
        <fullName evidence="5">Replicative DNA helicase DnaB</fullName>
    </submittedName>
</protein>
<proteinExistence type="inferred from homology"/>
<keyword evidence="5" id="KW-0067">ATP-binding</keyword>
<feature type="region of interest" description="Disordered" evidence="2">
    <location>
        <begin position="279"/>
        <end position="301"/>
    </location>
</feature>
<dbReference type="GO" id="GO:0004386">
    <property type="term" value="F:helicase activity"/>
    <property type="evidence" value="ECO:0007669"/>
    <property type="project" value="UniProtKB-KW"/>
</dbReference>
<dbReference type="Pfam" id="PF25888">
    <property type="entry name" value="WHD_DnaB"/>
    <property type="match status" value="1"/>
</dbReference>
<dbReference type="Pfam" id="PF07261">
    <property type="entry name" value="DnaB_2"/>
    <property type="match status" value="1"/>
</dbReference>
<evidence type="ECO:0000313" key="6">
    <source>
        <dbReference type="Proteomes" id="UP000051442"/>
    </source>
</evidence>
<name>A0A0R2FE41_9LACO</name>
<evidence type="ECO:0000259" key="3">
    <source>
        <dbReference type="Pfam" id="PF07261"/>
    </source>
</evidence>
<accession>A0A0R2FE41</accession>
<feature type="compositionally biased region" description="Basic and acidic residues" evidence="2">
    <location>
        <begin position="425"/>
        <end position="438"/>
    </location>
</feature>
<dbReference type="OrthoDB" id="2082007at2"/>
<dbReference type="Proteomes" id="UP000051442">
    <property type="component" value="Unassembled WGS sequence"/>
</dbReference>
<dbReference type="AlphaFoldDB" id="A0A0R2FE41"/>
<organism evidence="5 6">
    <name type="scientific">Secundilactobacillus similis DSM 23365 = JCM 2765</name>
    <dbReference type="NCBI Taxonomy" id="1423804"/>
    <lineage>
        <taxon>Bacteria</taxon>
        <taxon>Bacillati</taxon>
        <taxon>Bacillota</taxon>
        <taxon>Bacilli</taxon>
        <taxon>Lactobacillales</taxon>
        <taxon>Lactobacillaceae</taxon>
        <taxon>Secundilactobacillus</taxon>
    </lineage>
</organism>
<gene>
    <name evidence="5" type="ORF">FD14_GL000334</name>
</gene>